<feature type="compositionally biased region" description="Low complexity" evidence="1">
    <location>
        <begin position="266"/>
        <end position="301"/>
    </location>
</feature>
<name>A0ABP9T7D2_9ACTN</name>
<reference evidence="3" key="1">
    <citation type="journal article" date="2019" name="Int. J. Syst. Evol. Microbiol.">
        <title>The Global Catalogue of Microorganisms (GCM) 10K type strain sequencing project: providing services to taxonomists for standard genome sequencing and annotation.</title>
        <authorList>
            <consortium name="The Broad Institute Genomics Platform"/>
            <consortium name="The Broad Institute Genome Sequencing Center for Infectious Disease"/>
            <person name="Wu L."/>
            <person name="Ma J."/>
        </authorList>
    </citation>
    <scope>NUCLEOTIDE SEQUENCE [LARGE SCALE GENOMIC DNA]</scope>
    <source>
        <strain evidence="3">JCM 18306</strain>
    </source>
</reference>
<evidence type="ECO:0008006" key="4">
    <source>
        <dbReference type="Google" id="ProtNLM"/>
    </source>
</evidence>
<feature type="region of interest" description="Disordered" evidence="1">
    <location>
        <begin position="266"/>
        <end position="315"/>
    </location>
</feature>
<dbReference type="Proteomes" id="UP001499878">
    <property type="component" value="Unassembled WGS sequence"/>
</dbReference>
<organism evidence="2 3">
    <name type="scientific">Streptomyces thinghirensis</name>
    <dbReference type="NCBI Taxonomy" id="551547"/>
    <lineage>
        <taxon>Bacteria</taxon>
        <taxon>Bacillati</taxon>
        <taxon>Actinomycetota</taxon>
        <taxon>Actinomycetes</taxon>
        <taxon>Kitasatosporales</taxon>
        <taxon>Streptomycetaceae</taxon>
        <taxon>Streptomyces</taxon>
    </lineage>
</organism>
<sequence length="486" mass="51212">MDRTGVLQWGGSRVMAVEQLPGRVRRFARYLTDLLTRLDQESGWCGVFRQRDPEGMRACLDGREVPPWDVMEALLQDFAGRYGVPAATAETDRARALHAAALTAYDSLPDARDALADRLDVMLREQRYAADRQVELGRLLASATDRQAADALRVDLAWARDDHARATARCAEIRARTAELDRRTKTVRPGDAEDGTAIRAGVPEGLAGSEGEGRARGAAGSVRGAAGSAGEGRERGAAGSQGAGSRRRRRGGARFAGVFDEDAVPASVAPDDVPSPVAAPAGRRTPRGARFAGTAETAEQPAPRPEPPTAAADRAAAGRLVEALTRLRAEGRSGEAHALLAEAARGPAARFPLLAARLEQAGLGADWTTLLWETASLPAESLVAAADELTAAGRGADGEQVLRQGVVRPAAEIGAAVLGLVAAGRHREGRALLDACVRARTPEEAARSVEPAPPVLVPLLLAAAHEVSDERHWDLVHALRVAGFAT</sequence>
<evidence type="ECO:0000256" key="1">
    <source>
        <dbReference type="SAM" id="MobiDB-lite"/>
    </source>
</evidence>
<evidence type="ECO:0000313" key="2">
    <source>
        <dbReference type="EMBL" id="GAA5210588.1"/>
    </source>
</evidence>
<comment type="caution">
    <text evidence="2">The sequence shown here is derived from an EMBL/GenBank/DDBJ whole genome shotgun (WGS) entry which is preliminary data.</text>
</comment>
<keyword evidence="3" id="KW-1185">Reference proteome</keyword>
<feature type="compositionally biased region" description="Low complexity" evidence="1">
    <location>
        <begin position="216"/>
        <end position="228"/>
    </location>
</feature>
<dbReference type="EMBL" id="BAABJR010000009">
    <property type="protein sequence ID" value="GAA5210588.1"/>
    <property type="molecule type" value="Genomic_DNA"/>
</dbReference>
<feature type="region of interest" description="Disordered" evidence="1">
    <location>
        <begin position="180"/>
        <end position="251"/>
    </location>
</feature>
<accession>A0ABP9T7D2</accession>
<proteinExistence type="predicted"/>
<protein>
    <recommendedName>
        <fullName evidence="4">UL36 very large tegument protein</fullName>
    </recommendedName>
</protein>
<evidence type="ECO:0000313" key="3">
    <source>
        <dbReference type="Proteomes" id="UP001499878"/>
    </source>
</evidence>
<gene>
    <name evidence="2" type="ORF">GCM10023323_38810</name>
</gene>
<feature type="compositionally biased region" description="Basic and acidic residues" evidence="1">
    <location>
        <begin position="180"/>
        <end position="191"/>
    </location>
</feature>